<organism evidence="1 2">
    <name type="scientific">Erwinia phage Rebecca</name>
    <dbReference type="NCBI Taxonomy" id="2530026"/>
    <lineage>
        <taxon>Viruses</taxon>
        <taxon>Duplodnaviria</taxon>
        <taxon>Heunggongvirae</taxon>
        <taxon>Uroviricota</taxon>
        <taxon>Caudoviricetes</taxon>
        <taxon>Chimalliviridae</taxon>
        <taxon>Agricanvirus</taxon>
        <taxon>Agricanvirus ray</taxon>
    </lineage>
</organism>
<dbReference type="Proteomes" id="UP000294542">
    <property type="component" value="Segment"/>
</dbReference>
<reference evidence="1 2" key="1">
    <citation type="submission" date="2019-02" db="EMBL/GenBank/DDBJ databases">
        <authorList>
            <person name="Eardley R."/>
            <person name="Sharma R."/>
            <person name="Beatty N."/>
            <person name="Choi M.C."/>
            <person name="Duncan S."/>
            <person name="Fajardo C.P."/>
            <person name="Ferguson H.P."/>
            <person name="Kruger J.L."/>
            <person name="Webb C.J."/>
            <person name="Grose J.H."/>
        </authorList>
    </citation>
    <scope>NUCLEOTIDE SEQUENCE [LARGE SCALE GENOMIC DNA]</scope>
</reference>
<protein>
    <submittedName>
        <fullName evidence="1">Putative virion structural protein</fullName>
    </submittedName>
</protein>
<evidence type="ECO:0000313" key="2">
    <source>
        <dbReference type="Proteomes" id="UP000294542"/>
    </source>
</evidence>
<accession>A0A482ICP4</accession>
<sequence length="328" mass="35417">METDMAQQISVNDVVYPFNPLNTVAGAKGIVESHTLTPANGVNYVTFVPRAAPFFRRTLVLKNKANNQVLVEGQHYTLAYFFAPFTQLVYKGVYGGITVNELDAPIEVEVTYDTIGGDFVLDGTGYAQLAANLVNNPRELDWTQIADTPDTYPPIDHTHPADQTLNYMDYVEQLQAMQALVASAIGGYVASLNTHIDTQGNAHGMKPIDIGLGNVMNWAPATTEDIPGGGTTLYASLAIVKQAFQYMYGGLTTPALKSAILNDYLSAESVVRTLTVLNEGALLNTDEVANFGLWKTYRAQMLIKASTGNTTVLTPPAVNGAFSRLLGV</sequence>
<dbReference type="EMBL" id="MK514281">
    <property type="protein sequence ID" value="QBP07125.1"/>
    <property type="molecule type" value="Genomic_DNA"/>
</dbReference>
<gene>
    <name evidence="1" type="ORF">REBECCA_17</name>
</gene>
<name>A0A482ICP4_9CAUD</name>
<evidence type="ECO:0000313" key="1">
    <source>
        <dbReference type="EMBL" id="QBP07125.1"/>
    </source>
</evidence>
<proteinExistence type="predicted"/>